<dbReference type="InterPro" id="IPR050570">
    <property type="entry name" value="Cell_wall_metabolism_enzyme"/>
</dbReference>
<dbReference type="InterPro" id="IPR016047">
    <property type="entry name" value="M23ase_b-sheet_dom"/>
</dbReference>
<evidence type="ECO:0000313" key="4">
    <source>
        <dbReference type="EMBL" id="MBI3014012.1"/>
    </source>
</evidence>
<organism evidence="4 5">
    <name type="scientific">Tectimicrobiota bacterium</name>
    <dbReference type="NCBI Taxonomy" id="2528274"/>
    <lineage>
        <taxon>Bacteria</taxon>
        <taxon>Pseudomonadati</taxon>
        <taxon>Nitrospinota/Tectimicrobiota group</taxon>
        <taxon>Candidatus Tectimicrobiota</taxon>
    </lineage>
</organism>
<dbReference type="Pfam" id="PF01551">
    <property type="entry name" value="Peptidase_M23"/>
    <property type="match status" value="1"/>
</dbReference>
<feature type="transmembrane region" description="Helical" evidence="2">
    <location>
        <begin position="27"/>
        <end position="50"/>
    </location>
</feature>
<comment type="caution">
    <text evidence="4">The sequence shown here is derived from an EMBL/GenBank/DDBJ whole genome shotgun (WGS) entry which is preliminary data.</text>
</comment>
<dbReference type="SUPFAM" id="SSF51261">
    <property type="entry name" value="Duplicated hybrid motif"/>
    <property type="match status" value="1"/>
</dbReference>
<feature type="domain" description="M23ase beta-sheet core" evidence="3">
    <location>
        <begin position="204"/>
        <end position="299"/>
    </location>
</feature>
<dbReference type="GO" id="GO:0004222">
    <property type="term" value="F:metalloendopeptidase activity"/>
    <property type="evidence" value="ECO:0007669"/>
    <property type="project" value="TreeGrafter"/>
</dbReference>
<dbReference type="AlphaFoldDB" id="A0A932GNI6"/>
<sequence>MARRFYTILVIPDVSSKLRRISIPSNWVRGIIGISAAVFLLVIFLIYSYVQMGVKVVELSSLRREAREQRAQIRTFVKSLQALEAQMARLERLDKKLRLMTALGTPEKGNNNSALGVGGPEGKEVEGLLGDLDKNQSEILKRVQAGLLDLQRFAVRQELSFLQIDEFLKGQKHLLASTPSIWPTRGLISSGFGYRTSPFTGTRQMHEGLDISNLEGTQILATADGVVVRDDRDVTLGKFIEIDHGNGITTRYAHNSRVLVKAGQKIKRGDPIATVGNTGKSTGPHLHYEIRVNGTPVNPRNYIVEEPGPG</sequence>
<evidence type="ECO:0000256" key="1">
    <source>
        <dbReference type="SAM" id="Coils"/>
    </source>
</evidence>
<dbReference type="Gene3D" id="2.70.70.10">
    <property type="entry name" value="Glucose Permease (Domain IIA)"/>
    <property type="match status" value="1"/>
</dbReference>
<dbReference type="PANTHER" id="PTHR21666:SF286">
    <property type="entry name" value="LIPOPROTEIN NLPD"/>
    <property type="match status" value="1"/>
</dbReference>
<keyword evidence="2" id="KW-0472">Membrane</keyword>
<dbReference type="CDD" id="cd12797">
    <property type="entry name" value="M23_peptidase"/>
    <property type="match status" value="1"/>
</dbReference>
<gene>
    <name evidence="4" type="ORF">HYY65_02870</name>
</gene>
<dbReference type="InterPro" id="IPR011055">
    <property type="entry name" value="Dup_hybrid_motif"/>
</dbReference>
<dbReference type="FunFam" id="2.70.70.10:FF:000006">
    <property type="entry name" value="M23 family peptidase"/>
    <property type="match status" value="1"/>
</dbReference>
<protein>
    <submittedName>
        <fullName evidence="4">Peptidoglycan DD-metalloendopeptidase family protein</fullName>
    </submittedName>
</protein>
<reference evidence="4" key="1">
    <citation type="submission" date="2020-07" db="EMBL/GenBank/DDBJ databases">
        <title>Huge and variable diversity of episymbiotic CPR bacteria and DPANN archaea in groundwater ecosystems.</title>
        <authorList>
            <person name="He C.Y."/>
            <person name="Keren R."/>
            <person name="Whittaker M."/>
            <person name="Farag I.F."/>
            <person name="Doudna J."/>
            <person name="Cate J.H.D."/>
            <person name="Banfield J.F."/>
        </authorList>
    </citation>
    <scope>NUCLEOTIDE SEQUENCE</scope>
    <source>
        <strain evidence="4">NC_groundwater_717_Ag_S-0.2um_59_8</strain>
    </source>
</reference>
<evidence type="ECO:0000313" key="5">
    <source>
        <dbReference type="Proteomes" id="UP000741360"/>
    </source>
</evidence>
<evidence type="ECO:0000259" key="3">
    <source>
        <dbReference type="Pfam" id="PF01551"/>
    </source>
</evidence>
<evidence type="ECO:0000256" key="2">
    <source>
        <dbReference type="SAM" id="Phobius"/>
    </source>
</evidence>
<keyword evidence="2" id="KW-0812">Transmembrane</keyword>
<dbReference type="EMBL" id="JACPSX010000047">
    <property type="protein sequence ID" value="MBI3014012.1"/>
    <property type="molecule type" value="Genomic_DNA"/>
</dbReference>
<dbReference type="Proteomes" id="UP000741360">
    <property type="component" value="Unassembled WGS sequence"/>
</dbReference>
<name>A0A932GNI6_UNCTE</name>
<keyword evidence="2" id="KW-1133">Transmembrane helix</keyword>
<dbReference type="PANTHER" id="PTHR21666">
    <property type="entry name" value="PEPTIDASE-RELATED"/>
    <property type="match status" value="1"/>
</dbReference>
<accession>A0A932GNI6</accession>
<feature type="coiled-coil region" evidence="1">
    <location>
        <begin position="66"/>
        <end position="103"/>
    </location>
</feature>
<keyword evidence="1" id="KW-0175">Coiled coil</keyword>
<proteinExistence type="predicted"/>